<gene>
    <name evidence="3" type="ORF">FNT36_11730</name>
</gene>
<evidence type="ECO:0000313" key="3">
    <source>
        <dbReference type="EMBL" id="TVT40158.1"/>
    </source>
</evidence>
<proteinExistence type="predicted"/>
<protein>
    <submittedName>
        <fullName evidence="3">Uncharacterized protein</fullName>
    </submittedName>
</protein>
<evidence type="ECO:0000256" key="1">
    <source>
        <dbReference type="SAM" id="MobiDB-lite"/>
    </source>
</evidence>
<keyword evidence="4" id="KW-1185">Reference proteome</keyword>
<feature type="signal peptide" evidence="2">
    <location>
        <begin position="1"/>
        <end position="20"/>
    </location>
</feature>
<feature type="compositionally biased region" description="Low complexity" evidence="1">
    <location>
        <begin position="31"/>
        <end position="52"/>
    </location>
</feature>
<name>A0A558BUG0_9BACT</name>
<evidence type="ECO:0000313" key="4">
    <source>
        <dbReference type="Proteomes" id="UP000317624"/>
    </source>
</evidence>
<dbReference type="Proteomes" id="UP000317624">
    <property type="component" value="Unassembled WGS sequence"/>
</dbReference>
<feature type="chain" id="PRO_5035215763" evidence="2">
    <location>
        <begin position="21"/>
        <end position="98"/>
    </location>
</feature>
<evidence type="ECO:0000256" key="2">
    <source>
        <dbReference type="SAM" id="SignalP"/>
    </source>
</evidence>
<accession>A0A558BUG0</accession>
<organism evidence="3 4">
    <name type="scientific">Hymenobacter setariae</name>
    <dbReference type="NCBI Taxonomy" id="2594794"/>
    <lineage>
        <taxon>Bacteria</taxon>
        <taxon>Pseudomonadati</taxon>
        <taxon>Bacteroidota</taxon>
        <taxon>Cytophagia</taxon>
        <taxon>Cytophagales</taxon>
        <taxon>Hymenobacteraceae</taxon>
        <taxon>Hymenobacter</taxon>
    </lineage>
</organism>
<dbReference type="EMBL" id="VMRJ01000003">
    <property type="protein sequence ID" value="TVT40158.1"/>
    <property type="molecule type" value="Genomic_DNA"/>
</dbReference>
<reference evidence="3 4" key="1">
    <citation type="submission" date="2019-07" db="EMBL/GenBank/DDBJ databases">
        <title>Hymenobacter sp. straun FUR1 Genome sequencing and assembly.</title>
        <authorList>
            <person name="Chhetri G."/>
        </authorList>
    </citation>
    <scope>NUCLEOTIDE SEQUENCE [LARGE SCALE GENOMIC DNA]</scope>
    <source>
        <strain evidence="3 4">Fur1</strain>
    </source>
</reference>
<sequence length="98" mass="10006">MKLTHLLVAAALFSTSAALAQTTPVQGAQKSPATLTPSSAAPALNPNSAANATRDIPATGAPDAIDNTPLDSKDKRATNSKKQKNSMSSGKGKMKTKM</sequence>
<keyword evidence="2" id="KW-0732">Signal</keyword>
<dbReference type="AlphaFoldDB" id="A0A558BUG0"/>
<dbReference type="RefSeq" id="WP_144847789.1">
    <property type="nucleotide sequence ID" value="NZ_VMRJ01000003.1"/>
</dbReference>
<comment type="caution">
    <text evidence="3">The sequence shown here is derived from an EMBL/GenBank/DDBJ whole genome shotgun (WGS) entry which is preliminary data.</text>
</comment>
<feature type="region of interest" description="Disordered" evidence="1">
    <location>
        <begin position="22"/>
        <end position="98"/>
    </location>
</feature>